<reference evidence="3" key="1">
    <citation type="submission" date="2020-10" db="EMBL/GenBank/DDBJ databases">
        <authorList>
            <person name="Gilroy R."/>
        </authorList>
    </citation>
    <scope>NUCLEOTIDE SEQUENCE</scope>
    <source>
        <strain evidence="3">10669</strain>
    </source>
</reference>
<dbReference type="GO" id="GO:0003866">
    <property type="term" value="F:3-phosphoshikimate 1-carboxyvinyltransferase activity"/>
    <property type="evidence" value="ECO:0007669"/>
    <property type="project" value="TreeGrafter"/>
</dbReference>
<evidence type="ECO:0000256" key="1">
    <source>
        <dbReference type="ARBA" id="ARBA00022679"/>
    </source>
</evidence>
<dbReference type="Gene3D" id="3.65.10.10">
    <property type="entry name" value="Enolpyruvate transferase domain"/>
    <property type="match status" value="2"/>
</dbReference>
<evidence type="ECO:0000313" key="3">
    <source>
        <dbReference type="EMBL" id="HIV04840.1"/>
    </source>
</evidence>
<accession>A0A9D1T1Q1</accession>
<dbReference type="InterPro" id="IPR013792">
    <property type="entry name" value="RNA3'P_cycl/enolpyr_Trfase_a/b"/>
</dbReference>
<feature type="domain" description="Enolpyruvate transferase" evidence="2">
    <location>
        <begin position="2"/>
        <end position="344"/>
    </location>
</feature>
<protein>
    <submittedName>
        <fullName evidence="3">3-phosphoshikimate 1-carboxyvinyltransferase</fullName>
    </submittedName>
</protein>
<comment type="caution">
    <text evidence="3">The sequence shown here is derived from an EMBL/GenBank/DDBJ whole genome shotgun (WGS) entry which is preliminary data.</text>
</comment>
<dbReference type="EMBL" id="DVOG01000181">
    <property type="protein sequence ID" value="HIV04840.1"/>
    <property type="molecule type" value="Genomic_DNA"/>
</dbReference>
<dbReference type="PANTHER" id="PTHR21090:SF5">
    <property type="entry name" value="PENTAFUNCTIONAL AROM POLYPEPTIDE"/>
    <property type="match status" value="1"/>
</dbReference>
<reference evidence="3" key="2">
    <citation type="journal article" date="2021" name="PeerJ">
        <title>Extensive microbial diversity within the chicken gut microbiome revealed by metagenomics and culture.</title>
        <authorList>
            <person name="Gilroy R."/>
            <person name="Ravi A."/>
            <person name="Getino M."/>
            <person name="Pursley I."/>
            <person name="Horton D.L."/>
            <person name="Alikhan N.F."/>
            <person name="Baker D."/>
            <person name="Gharbi K."/>
            <person name="Hall N."/>
            <person name="Watson M."/>
            <person name="Adriaenssens E.M."/>
            <person name="Foster-Nyarko E."/>
            <person name="Jarju S."/>
            <person name="Secka A."/>
            <person name="Antonio M."/>
            <person name="Oren A."/>
            <person name="Chaudhuri R.R."/>
            <person name="La Ragione R."/>
            <person name="Hildebrand F."/>
            <person name="Pallen M.J."/>
        </authorList>
    </citation>
    <scope>NUCLEOTIDE SEQUENCE</scope>
    <source>
        <strain evidence="3">10669</strain>
    </source>
</reference>
<dbReference type="Proteomes" id="UP000886812">
    <property type="component" value="Unassembled WGS sequence"/>
</dbReference>
<feature type="non-terminal residue" evidence="3">
    <location>
        <position position="1"/>
    </location>
</feature>
<gene>
    <name evidence="3" type="ORF">IAC75_06835</name>
</gene>
<name>A0A9D1T1Q1_9BACT</name>
<keyword evidence="1" id="KW-0808">Transferase</keyword>
<sequence>EYRLDGVDAMRKRPMSGLLEALEKIGCDFEFHGERGFFPFTMRTRGVSARDVAVDARASSQILSALMLIAPVAGAKNGAGTFEVFLKGETVSRPFVDMTAKMIAQFGGALEARGNAFVCGGGYGAGALDYAVEPDATAASYFLVLPFVHRGSEVCIRNFDTEGLQGDAAFAAELSAPPHDLISCALSADAAGTPLCRACAGTSTRGFDADFNAISDTFLTLAAVSPLLDAGTPLTIRGIAHTRRQETDRVAAVAAELSKILGAENVAQTEDSLRVVPIARAALRSRADASPGGKFRIATYRDHRIAMSFGVLGTFDLRGDGSPWIELEDPACCAKTFPDFFRVLESIRGA</sequence>
<organism evidence="3 4">
    <name type="scientific">Candidatus Spyradosoma merdigallinarum</name>
    <dbReference type="NCBI Taxonomy" id="2840950"/>
    <lineage>
        <taxon>Bacteria</taxon>
        <taxon>Pseudomonadati</taxon>
        <taxon>Verrucomicrobiota</taxon>
        <taxon>Opitutia</taxon>
        <taxon>Opitutia incertae sedis</taxon>
        <taxon>Candidatus Spyradosoma</taxon>
    </lineage>
</organism>
<dbReference type="InterPro" id="IPR001986">
    <property type="entry name" value="Enolpyruvate_Tfrase_dom"/>
</dbReference>
<evidence type="ECO:0000313" key="4">
    <source>
        <dbReference type="Proteomes" id="UP000886812"/>
    </source>
</evidence>
<dbReference type="InterPro" id="IPR036968">
    <property type="entry name" value="Enolpyruvate_Tfrase_sf"/>
</dbReference>
<proteinExistence type="predicted"/>
<dbReference type="Pfam" id="PF00275">
    <property type="entry name" value="EPSP_synthase"/>
    <property type="match status" value="1"/>
</dbReference>
<dbReference type="PANTHER" id="PTHR21090">
    <property type="entry name" value="AROM/DEHYDROQUINATE SYNTHASE"/>
    <property type="match status" value="1"/>
</dbReference>
<dbReference type="SUPFAM" id="SSF55205">
    <property type="entry name" value="EPT/RTPC-like"/>
    <property type="match status" value="1"/>
</dbReference>
<evidence type="ECO:0000259" key="2">
    <source>
        <dbReference type="Pfam" id="PF00275"/>
    </source>
</evidence>
<dbReference type="AlphaFoldDB" id="A0A9D1T1Q1"/>
<dbReference type="GO" id="GO:0009423">
    <property type="term" value="P:chorismate biosynthetic process"/>
    <property type="evidence" value="ECO:0007669"/>
    <property type="project" value="TreeGrafter"/>
</dbReference>